<proteinExistence type="predicted"/>
<gene>
    <name evidence="7" type="ORF">Ccrd_011930</name>
</gene>
<evidence type="ECO:0000256" key="3">
    <source>
        <dbReference type="ARBA" id="ARBA00023125"/>
    </source>
</evidence>
<keyword evidence="3" id="KW-0238">DNA-binding</keyword>
<dbReference type="SUPFAM" id="SSF55455">
    <property type="entry name" value="SRF-like"/>
    <property type="match status" value="1"/>
</dbReference>
<sequence length="89" mass="9820">MTPSKKTKGRQKIEMTKILDEKSLAVTFSKRHSGILSKANELSTLCGVELAIIMLSPTKKPVSYGVPSVEAILDRYMEQLPPPDLSMSQ</sequence>
<comment type="subcellular location">
    <subcellularLocation>
        <location evidence="1">Nucleus</location>
    </subcellularLocation>
</comment>
<dbReference type="SMART" id="SM00432">
    <property type="entry name" value="MADS"/>
    <property type="match status" value="1"/>
</dbReference>
<dbReference type="GO" id="GO:0046983">
    <property type="term" value="F:protein dimerization activity"/>
    <property type="evidence" value="ECO:0007669"/>
    <property type="project" value="InterPro"/>
</dbReference>
<dbReference type="Proteomes" id="UP000243975">
    <property type="component" value="Unassembled WGS sequence"/>
</dbReference>
<comment type="caution">
    <text evidence="7">The sequence shown here is derived from an EMBL/GenBank/DDBJ whole genome shotgun (WGS) entry which is preliminary data.</text>
</comment>
<evidence type="ECO:0000256" key="5">
    <source>
        <dbReference type="ARBA" id="ARBA00023242"/>
    </source>
</evidence>
<dbReference type="PANTHER" id="PTHR11945">
    <property type="entry name" value="MADS BOX PROTEIN"/>
    <property type="match status" value="1"/>
</dbReference>
<dbReference type="GO" id="GO:0000978">
    <property type="term" value="F:RNA polymerase II cis-regulatory region sequence-specific DNA binding"/>
    <property type="evidence" value="ECO:0007669"/>
    <property type="project" value="TreeGrafter"/>
</dbReference>
<organism evidence="7 8">
    <name type="scientific">Cynara cardunculus var. scolymus</name>
    <name type="common">Globe artichoke</name>
    <name type="synonym">Cynara scolymus</name>
    <dbReference type="NCBI Taxonomy" id="59895"/>
    <lineage>
        <taxon>Eukaryota</taxon>
        <taxon>Viridiplantae</taxon>
        <taxon>Streptophyta</taxon>
        <taxon>Embryophyta</taxon>
        <taxon>Tracheophyta</taxon>
        <taxon>Spermatophyta</taxon>
        <taxon>Magnoliopsida</taxon>
        <taxon>eudicotyledons</taxon>
        <taxon>Gunneridae</taxon>
        <taxon>Pentapetalae</taxon>
        <taxon>asterids</taxon>
        <taxon>campanulids</taxon>
        <taxon>Asterales</taxon>
        <taxon>Asteraceae</taxon>
        <taxon>Carduoideae</taxon>
        <taxon>Cardueae</taxon>
        <taxon>Carduinae</taxon>
        <taxon>Cynara</taxon>
    </lineage>
</organism>
<dbReference type="Pfam" id="PF00319">
    <property type="entry name" value="SRF-TF"/>
    <property type="match status" value="1"/>
</dbReference>
<dbReference type="PROSITE" id="PS50066">
    <property type="entry name" value="MADS_BOX_2"/>
    <property type="match status" value="1"/>
</dbReference>
<dbReference type="InterPro" id="IPR036879">
    <property type="entry name" value="TF_MADSbox_sf"/>
</dbReference>
<dbReference type="GO" id="GO:0000981">
    <property type="term" value="F:DNA-binding transcription factor activity, RNA polymerase II-specific"/>
    <property type="evidence" value="ECO:0007669"/>
    <property type="project" value="TreeGrafter"/>
</dbReference>
<evidence type="ECO:0000313" key="7">
    <source>
        <dbReference type="EMBL" id="KVI09682.1"/>
    </source>
</evidence>
<dbReference type="EMBL" id="LEKV01001047">
    <property type="protein sequence ID" value="KVI09682.1"/>
    <property type="molecule type" value="Genomic_DNA"/>
</dbReference>
<dbReference type="Gramene" id="KVI09682">
    <property type="protein sequence ID" value="KVI09682"/>
    <property type="gene ID" value="Ccrd_011930"/>
</dbReference>
<keyword evidence="4" id="KW-0804">Transcription</keyword>
<dbReference type="OMA" id="EDHQREY"/>
<feature type="domain" description="MADS-box" evidence="6">
    <location>
        <begin position="8"/>
        <end position="68"/>
    </location>
</feature>
<dbReference type="STRING" id="59895.A0A103YIK3"/>
<reference evidence="7 8" key="1">
    <citation type="journal article" date="2016" name="Sci. Rep.">
        <title>The genome sequence of the outbreeding globe artichoke constructed de novo incorporating a phase-aware low-pass sequencing strategy of F1 progeny.</title>
        <authorList>
            <person name="Scaglione D."/>
            <person name="Reyes-Chin-Wo S."/>
            <person name="Acquadro A."/>
            <person name="Froenicke L."/>
            <person name="Portis E."/>
            <person name="Beitel C."/>
            <person name="Tirone M."/>
            <person name="Mauro R."/>
            <person name="Lo Monaco A."/>
            <person name="Mauromicale G."/>
            <person name="Faccioli P."/>
            <person name="Cattivelli L."/>
            <person name="Rieseberg L."/>
            <person name="Michelmore R."/>
            <person name="Lanteri S."/>
        </authorList>
    </citation>
    <scope>NUCLEOTIDE SEQUENCE [LARGE SCALE GENOMIC DNA]</scope>
    <source>
        <strain evidence="7">2C</strain>
    </source>
</reference>
<name>A0A103YIK3_CYNCS</name>
<accession>A0A103YIK3</accession>
<dbReference type="Gene3D" id="3.40.1810.10">
    <property type="entry name" value="Transcription factor, MADS-box"/>
    <property type="match status" value="1"/>
</dbReference>
<keyword evidence="8" id="KW-1185">Reference proteome</keyword>
<dbReference type="PANTHER" id="PTHR11945:SF776">
    <property type="entry name" value="AGAMOUS-LIKE 50-RELATED"/>
    <property type="match status" value="1"/>
</dbReference>
<protein>
    <submittedName>
        <fullName evidence="7">Transcription factor, MADS-box</fullName>
    </submittedName>
</protein>
<dbReference type="PRINTS" id="PR00404">
    <property type="entry name" value="MADSDOMAIN"/>
</dbReference>
<evidence type="ECO:0000256" key="4">
    <source>
        <dbReference type="ARBA" id="ARBA00023163"/>
    </source>
</evidence>
<evidence type="ECO:0000313" key="8">
    <source>
        <dbReference type="Proteomes" id="UP000243975"/>
    </source>
</evidence>
<dbReference type="AlphaFoldDB" id="A0A103YIK3"/>
<evidence type="ECO:0000259" key="6">
    <source>
        <dbReference type="PROSITE" id="PS50066"/>
    </source>
</evidence>
<evidence type="ECO:0000256" key="1">
    <source>
        <dbReference type="ARBA" id="ARBA00004123"/>
    </source>
</evidence>
<dbReference type="GO" id="GO:0005634">
    <property type="term" value="C:nucleus"/>
    <property type="evidence" value="ECO:0007669"/>
    <property type="project" value="UniProtKB-SubCell"/>
</dbReference>
<evidence type="ECO:0000256" key="2">
    <source>
        <dbReference type="ARBA" id="ARBA00023015"/>
    </source>
</evidence>
<keyword evidence="2" id="KW-0805">Transcription regulation</keyword>
<keyword evidence="5" id="KW-0539">Nucleus</keyword>
<dbReference type="InterPro" id="IPR002100">
    <property type="entry name" value="TF_MADSbox"/>
</dbReference>